<dbReference type="InterPro" id="IPR006842">
    <property type="entry name" value="Transposase_31"/>
</dbReference>
<dbReference type="AlphaFoldDB" id="A0A6N4TMC9"/>
<gene>
    <name evidence="2" type="ORF">Aargi30884_24580</name>
</gene>
<evidence type="ECO:0000313" key="2">
    <source>
        <dbReference type="EMBL" id="BBK23555.1"/>
    </source>
</evidence>
<proteinExistence type="predicted"/>
<dbReference type="PANTHER" id="PTHR34611">
    <property type="match status" value="1"/>
</dbReference>
<feature type="domain" description="Transposase (putative) YhgA-like" evidence="1">
    <location>
        <begin position="73"/>
        <end position="221"/>
    </location>
</feature>
<evidence type="ECO:0000259" key="1">
    <source>
        <dbReference type="Pfam" id="PF04754"/>
    </source>
</evidence>
<accession>A0A6N4TMC9</accession>
<dbReference type="InterPro" id="IPR051699">
    <property type="entry name" value="Rpn/YhgA-like_nuclease"/>
</dbReference>
<keyword evidence="3" id="KW-1185">Reference proteome</keyword>
<dbReference type="Pfam" id="PF04754">
    <property type="entry name" value="Transposase_31"/>
    <property type="match status" value="1"/>
</dbReference>
<protein>
    <recommendedName>
        <fullName evidence="1">Transposase (putative) YhgA-like domain-containing protein</fullName>
    </recommendedName>
</protein>
<evidence type="ECO:0000313" key="3">
    <source>
        <dbReference type="Proteomes" id="UP000464754"/>
    </source>
</evidence>
<organism evidence="2 3">
    <name type="scientific">Amedibacterium intestinale</name>
    <dbReference type="NCBI Taxonomy" id="2583452"/>
    <lineage>
        <taxon>Bacteria</taxon>
        <taxon>Bacillati</taxon>
        <taxon>Bacillota</taxon>
        <taxon>Erysipelotrichia</taxon>
        <taxon>Erysipelotrichales</taxon>
        <taxon>Erysipelotrichaceae</taxon>
        <taxon>Amedibacterium</taxon>
    </lineage>
</organism>
<dbReference type="Proteomes" id="UP000464754">
    <property type="component" value="Chromosome"/>
</dbReference>
<dbReference type="EMBL" id="AP019695">
    <property type="protein sequence ID" value="BBK23555.1"/>
    <property type="molecule type" value="Genomic_DNA"/>
</dbReference>
<dbReference type="GO" id="GO:0006310">
    <property type="term" value="P:DNA recombination"/>
    <property type="evidence" value="ECO:0007669"/>
    <property type="project" value="TreeGrafter"/>
</dbReference>
<name>A0A6N4TMC9_9FIRM</name>
<dbReference type="PANTHER" id="PTHR34611:SF2">
    <property type="entry name" value="INACTIVE RECOMBINATION-PROMOTING NUCLEASE-LIKE PROTEIN RPNE-RELATED"/>
    <property type="match status" value="1"/>
</dbReference>
<sequence length="347" mass="40756">MRMSNLDILSRDFWKDNRRFADLFNTVLYDGKQVILPEKLMEADSNLSGSIQTKKKEDVFVERRTDLIRKFAGDSEYAIFLLENQSHIHYGMPLRVMMYDALGYREECAKKKRENKKNAVYANRDEFLSGMRKEERIHPVFTLVVYYGEKPWDGPRRLKDMMVDMPKWMEKSFSDYSMNLLEIRSSEHAFQNEDVSRLVYMIQHIYRKQIEEMKKECADVYVKKDVIKLAGAITENEEIIRYAEEHKEEEVLNMCEATKQWEEKIRNDVINMMGVRKEGEENLAPEEAIERLKLKEKIEGEAKGKAEGILEGKVKGKAEEKIEIAEKMKAEGFDNALIEKLTGILLH</sequence>
<reference evidence="3" key="1">
    <citation type="submission" date="2019-05" db="EMBL/GenBank/DDBJ databases">
        <title>Complete genome sequencing of Absiella argi strain JCM 30884.</title>
        <authorList>
            <person name="Sakamoto M."/>
            <person name="Murakami T."/>
            <person name="Mori H."/>
        </authorList>
    </citation>
    <scope>NUCLEOTIDE SEQUENCE [LARGE SCALE GENOMIC DNA]</scope>
    <source>
        <strain evidence="3">JCM 30884</strain>
    </source>
</reference>
<dbReference type="KEGG" id="aarg:Aargi30884_24580"/>
<dbReference type="GO" id="GO:1990238">
    <property type="term" value="F:double-stranded DNA endonuclease activity"/>
    <property type="evidence" value="ECO:0007669"/>
    <property type="project" value="TreeGrafter"/>
</dbReference>